<keyword evidence="3" id="KW-0663">Pyridoxal phosphate</keyword>
<dbReference type="PIRSF" id="PIRSF017617">
    <property type="entry name" value="Thr_aldolase"/>
    <property type="match status" value="1"/>
</dbReference>
<protein>
    <submittedName>
        <fullName evidence="7">L-threonine aldolase</fullName>
    </submittedName>
</protein>
<organism evidence="7 8">
    <name type="scientific">Xanthomarina spongicola</name>
    <dbReference type="NCBI Taxonomy" id="570520"/>
    <lineage>
        <taxon>Bacteria</taxon>
        <taxon>Pseudomonadati</taxon>
        <taxon>Bacteroidota</taxon>
        <taxon>Flavobacteriia</taxon>
        <taxon>Flavobacteriales</taxon>
        <taxon>Flavobacteriaceae</taxon>
        <taxon>Xanthomarina</taxon>
    </lineage>
</organism>
<sequence>MIIDLRSDTVTKPTQDMLDAMLQAKVGDDVYKEDPTVNALEEQLAKMFGKPKALFFPTGTMANQTAIKLHTNPGDQVICDKDAHIYNYEGGGASFNSGVSCKLIDGNRGMFTAEQVVEAINPPDFYHSPLTALVEVENTANRGGGSCWDFEELKKIRTVCDSNNLGFHLDGARIWNALVEKKETAKDYGQLFDTISVCLSKGLGCPSGSVLIGDEAFMQNAIRIRKILGGGMRQVGYLASAGIYALDNNLDRLAEDHKKAKEIGSLLSELPFIKNVSPIETNIIIFELQNKRDEPKFLKALEDKNIRLSGMGQGKLRIVTHLDYTDQMHDYFLSVLSVLKF</sequence>
<feature type="domain" description="Aromatic amino acid beta-eliminating lyase/threonine aldolase" evidence="6">
    <location>
        <begin position="4"/>
        <end position="288"/>
    </location>
</feature>
<comment type="cofactor">
    <cofactor evidence="1">
        <name>pyridoxal 5'-phosphate</name>
        <dbReference type="ChEBI" id="CHEBI:597326"/>
    </cofactor>
</comment>
<dbReference type="AlphaFoldDB" id="A0A316DQJ5"/>
<dbReference type="InterPro" id="IPR001597">
    <property type="entry name" value="ArAA_b-elim_lyase/Thr_aldolase"/>
</dbReference>
<evidence type="ECO:0000256" key="4">
    <source>
        <dbReference type="ARBA" id="ARBA00023239"/>
    </source>
</evidence>
<dbReference type="InterPro" id="IPR015421">
    <property type="entry name" value="PyrdxlP-dep_Trfase_major"/>
</dbReference>
<dbReference type="Proteomes" id="UP000245430">
    <property type="component" value="Unassembled WGS sequence"/>
</dbReference>
<dbReference type="GO" id="GO:0006545">
    <property type="term" value="P:glycine biosynthetic process"/>
    <property type="evidence" value="ECO:0007669"/>
    <property type="project" value="TreeGrafter"/>
</dbReference>
<keyword evidence="4" id="KW-0456">Lyase</keyword>
<dbReference type="InterPro" id="IPR015422">
    <property type="entry name" value="PyrdxlP-dep_Trfase_small"/>
</dbReference>
<dbReference type="Gene3D" id="3.90.1150.10">
    <property type="entry name" value="Aspartate Aminotransferase, domain 1"/>
    <property type="match status" value="1"/>
</dbReference>
<evidence type="ECO:0000313" key="7">
    <source>
        <dbReference type="EMBL" id="PWK19768.1"/>
    </source>
</evidence>
<evidence type="ECO:0000313" key="8">
    <source>
        <dbReference type="Proteomes" id="UP000245430"/>
    </source>
</evidence>
<dbReference type="InterPro" id="IPR015424">
    <property type="entry name" value="PyrdxlP-dep_Trfase"/>
</dbReference>
<dbReference type="InterPro" id="IPR023603">
    <property type="entry name" value="Low_specificity_L-TA-like"/>
</dbReference>
<dbReference type="RefSeq" id="WP_109681646.1">
    <property type="nucleotide sequence ID" value="NZ_QGGP01000002.1"/>
</dbReference>
<evidence type="ECO:0000256" key="1">
    <source>
        <dbReference type="ARBA" id="ARBA00001933"/>
    </source>
</evidence>
<dbReference type="PANTHER" id="PTHR48097">
    <property type="entry name" value="L-THREONINE ALDOLASE-RELATED"/>
    <property type="match status" value="1"/>
</dbReference>
<keyword evidence="8" id="KW-1185">Reference proteome</keyword>
<dbReference type="PANTHER" id="PTHR48097:SF9">
    <property type="entry name" value="L-THREONINE ALDOLASE"/>
    <property type="match status" value="1"/>
</dbReference>
<accession>A0A316DQJ5</accession>
<dbReference type="NCBIfam" id="NF041359">
    <property type="entry name" value="GntG_guanitoxin"/>
    <property type="match status" value="1"/>
</dbReference>
<comment type="caution">
    <text evidence="7">The sequence shown here is derived from an EMBL/GenBank/DDBJ whole genome shotgun (WGS) entry which is preliminary data.</text>
</comment>
<proteinExistence type="inferred from homology"/>
<dbReference type="GO" id="GO:0005829">
    <property type="term" value="C:cytosol"/>
    <property type="evidence" value="ECO:0007669"/>
    <property type="project" value="TreeGrafter"/>
</dbReference>
<dbReference type="Gene3D" id="3.40.640.10">
    <property type="entry name" value="Type I PLP-dependent aspartate aminotransferase-like (Major domain)"/>
    <property type="match status" value="1"/>
</dbReference>
<dbReference type="FunFam" id="3.40.640.10:FF:000030">
    <property type="entry name" value="Low-specificity L-threonine aldolase"/>
    <property type="match status" value="1"/>
</dbReference>
<name>A0A316DQJ5_9FLAO</name>
<evidence type="ECO:0000256" key="3">
    <source>
        <dbReference type="ARBA" id="ARBA00022898"/>
    </source>
</evidence>
<dbReference type="OrthoDB" id="9774495at2"/>
<evidence type="ECO:0000256" key="2">
    <source>
        <dbReference type="ARBA" id="ARBA00006966"/>
    </source>
</evidence>
<comment type="similarity">
    <text evidence="2">Belongs to the threonine aldolase family.</text>
</comment>
<dbReference type="SUPFAM" id="SSF53383">
    <property type="entry name" value="PLP-dependent transferases"/>
    <property type="match status" value="1"/>
</dbReference>
<feature type="modified residue" description="N6-(pyridoxal phosphate)lysine" evidence="5">
    <location>
        <position position="201"/>
    </location>
</feature>
<evidence type="ECO:0000256" key="5">
    <source>
        <dbReference type="PIRSR" id="PIRSR017617-1"/>
    </source>
</evidence>
<gene>
    <name evidence="7" type="ORF">LX78_01118</name>
</gene>
<dbReference type="GO" id="GO:0006567">
    <property type="term" value="P:L-threonine catabolic process"/>
    <property type="evidence" value="ECO:0007669"/>
    <property type="project" value="TreeGrafter"/>
</dbReference>
<dbReference type="CDD" id="cd06502">
    <property type="entry name" value="TA_like"/>
    <property type="match status" value="1"/>
</dbReference>
<dbReference type="GO" id="GO:0008732">
    <property type="term" value="F:L-allo-threonine aldolase activity"/>
    <property type="evidence" value="ECO:0007669"/>
    <property type="project" value="TreeGrafter"/>
</dbReference>
<evidence type="ECO:0000259" key="6">
    <source>
        <dbReference type="Pfam" id="PF01212"/>
    </source>
</evidence>
<dbReference type="EMBL" id="QGGP01000002">
    <property type="protein sequence ID" value="PWK19768.1"/>
    <property type="molecule type" value="Genomic_DNA"/>
</dbReference>
<reference evidence="7 8" key="1">
    <citation type="submission" date="2018-05" db="EMBL/GenBank/DDBJ databases">
        <title>Genomic Encyclopedia of Archaeal and Bacterial Type Strains, Phase II (KMG-II): from individual species to whole genera.</title>
        <authorList>
            <person name="Goeker M."/>
        </authorList>
    </citation>
    <scope>NUCLEOTIDE SEQUENCE [LARGE SCALE GENOMIC DNA]</scope>
    <source>
        <strain evidence="7 8">DSM 22637</strain>
    </source>
</reference>
<dbReference type="Pfam" id="PF01212">
    <property type="entry name" value="Beta_elim_lyase"/>
    <property type="match status" value="1"/>
</dbReference>